<reference evidence="1 2" key="1">
    <citation type="submission" date="2016-09" db="EMBL/GenBank/DDBJ databases">
        <title>Draft Genome Sequence of four Alteromonas macleodii strains isolated from copper coupons and grown long-term at elevated copper levels.</title>
        <authorList>
            <person name="Cusick K."/>
            <person name="Dale J."/>
            <person name="Little B."/>
            <person name="Biffinger J."/>
        </authorList>
    </citation>
    <scope>NUCLEOTIDE SEQUENCE [LARGE SCALE GENOMIC DNA]</scope>
    <source>
        <strain evidence="1 2">KCP01</strain>
    </source>
</reference>
<gene>
    <name evidence="1" type="ORF">BFV95_1942</name>
</gene>
<proteinExistence type="predicted"/>
<comment type="caution">
    <text evidence="1">The sequence shown here is derived from an EMBL/GenBank/DDBJ whole genome shotgun (WGS) entry which is preliminary data.</text>
</comment>
<evidence type="ECO:0000313" key="1">
    <source>
        <dbReference type="EMBL" id="OES32528.1"/>
    </source>
</evidence>
<name>A0AB36FS84_ALTMA</name>
<accession>A0AB36FS84</accession>
<dbReference type="EMBL" id="MIPY01000011">
    <property type="protein sequence ID" value="OES32528.1"/>
    <property type="molecule type" value="Genomic_DNA"/>
</dbReference>
<keyword evidence="2" id="KW-1185">Reference proteome</keyword>
<dbReference type="Proteomes" id="UP000095392">
    <property type="component" value="Unassembled WGS sequence"/>
</dbReference>
<dbReference type="AlphaFoldDB" id="A0AB36FS84"/>
<evidence type="ECO:0000313" key="2">
    <source>
        <dbReference type="Proteomes" id="UP000095392"/>
    </source>
</evidence>
<organism evidence="1 2">
    <name type="scientific">Alteromonas macleodii</name>
    <name type="common">Pseudoalteromonas macleodii</name>
    <dbReference type="NCBI Taxonomy" id="28108"/>
    <lineage>
        <taxon>Bacteria</taxon>
        <taxon>Pseudomonadati</taxon>
        <taxon>Pseudomonadota</taxon>
        <taxon>Gammaproteobacteria</taxon>
        <taxon>Alteromonadales</taxon>
        <taxon>Alteromonadaceae</taxon>
        <taxon>Alteromonas/Salinimonas group</taxon>
        <taxon>Alteromonas</taxon>
    </lineage>
</organism>
<sequence length="100" mass="10998">MKEKIKIIDITVNAAKLDSFMLGLTTTEKVLIQSKSKLIFEYPLKPKTPASISIKNEPATAGVNGAAASSKHKTDISTDNIKKSFFTFCPFFCRAAEEIK</sequence>
<protein>
    <submittedName>
        <fullName evidence="1">Uncharacterized protein</fullName>
    </submittedName>
</protein>